<accession>A0A0A5I2Y7</accession>
<sequence length="132" mass="15468">MDLKLIENENELRITIYNGVCLNEYQDLAKRWNEMLSFVHHELLDYIHDDSLCFDDSEDSFPVRSKLTGNYYINSVSYINHVNPVGYQIMIETRLTEHIPTGEDDYLGLEVTLFTRSVNHNFEVWSIDSSSI</sequence>
<keyword evidence="2" id="KW-1185">Reference proteome</keyword>
<dbReference type="EMBL" id="AVPF01000009">
    <property type="protein sequence ID" value="KGX90207.1"/>
    <property type="molecule type" value="Genomic_DNA"/>
</dbReference>
<dbReference type="eggNOG" id="ENOG503405B">
    <property type="taxonomic scope" value="Bacteria"/>
</dbReference>
<organism evidence="1 2">
    <name type="scientific">Pontibacillus marinus BH030004 = DSM 16465</name>
    <dbReference type="NCBI Taxonomy" id="1385511"/>
    <lineage>
        <taxon>Bacteria</taxon>
        <taxon>Bacillati</taxon>
        <taxon>Bacillota</taxon>
        <taxon>Bacilli</taxon>
        <taxon>Bacillales</taxon>
        <taxon>Bacillaceae</taxon>
        <taxon>Pontibacillus</taxon>
    </lineage>
</organism>
<evidence type="ECO:0000313" key="1">
    <source>
        <dbReference type="EMBL" id="KGX90207.1"/>
    </source>
</evidence>
<dbReference type="RefSeq" id="WP_027446276.1">
    <property type="nucleotide sequence ID" value="NZ_AULJ01000032.1"/>
</dbReference>
<evidence type="ECO:0000313" key="2">
    <source>
        <dbReference type="Proteomes" id="UP000030403"/>
    </source>
</evidence>
<dbReference type="OrthoDB" id="2679112at2"/>
<proteinExistence type="predicted"/>
<name>A0A0A5I2Y7_9BACI</name>
<comment type="caution">
    <text evidence="1">The sequence shown here is derived from an EMBL/GenBank/DDBJ whole genome shotgun (WGS) entry which is preliminary data.</text>
</comment>
<dbReference type="AlphaFoldDB" id="A0A0A5I2Y7"/>
<reference evidence="1 2" key="1">
    <citation type="submission" date="2013-08" db="EMBL/GenBank/DDBJ databases">
        <authorList>
            <person name="Huang J."/>
            <person name="Wang G."/>
        </authorList>
    </citation>
    <scope>NUCLEOTIDE SEQUENCE [LARGE SCALE GENOMIC DNA]</scope>
    <source>
        <strain evidence="1 2">BH030004</strain>
    </source>
</reference>
<dbReference type="Proteomes" id="UP000030403">
    <property type="component" value="Unassembled WGS sequence"/>
</dbReference>
<gene>
    <name evidence="1" type="ORF">N783_01560</name>
</gene>
<protein>
    <submittedName>
        <fullName evidence="1">Uncharacterized protein</fullName>
    </submittedName>
</protein>